<keyword evidence="1" id="KW-1133">Transmembrane helix</keyword>
<gene>
    <name evidence="3" type="ORF">CYMTET_16232</name>
</gene>
<dbReference type="AlphaFoldDB" id="A0AAE0GCL9"/>
<name>A0AAE0GCL9_9CHLO</name>
<dbReference type="InterPro" id="IPR029063">
    <property type="entry name" value="SAM-dependent_MTases_sf"/>
</dbReference>
<accession>A0AAE0GCL9</accession>
<dbReference type="SUPFAM" id="SSF53335">
    <property type="entry name" value="S-adenosyl-L-methionine-dependent methyltransferases"/>
    <property type="match status" value="1"/>
</dbReference>
<protein>
    <recommendedName>
        <fullName evidence="2">Methyltransferase FkbM domain-containing protein</fullName>
    </recommendedName>
</protein>
<evidence type="ECO:0000313" key="4">
    <source>
        <dbReference type="Proteomes" id="UP001190700"/>
    </source>
</evidence>
<keyword evidence="4" id="KW-1185">Reference proteome</keyword>
<organism evidence="3 4">
    <name type="scientific">Cymbomonas tetramitiformis</name>
    <dbReference type="NCBI Taxonomy" id="36881"/>
    <lineage>
        <taxon>Eukaryota</taxon>
        <taxon>Viridiplantae</taxon>
        <taxon>Chlorophyta</taxon>
        <taxon>Pyramimonadophyceae</taxon>
        <taxon>Pyramimonadales</taxon>
        <taxon>Pyramimonadaceae</taxon>
        <taxon>Cymbomonas</taxon>
    </lineage>
</organism>
<keyword evidence="1" id="KW-0812">Transmembrane</keyword>
<dbReference type="EMBL" id="LGRX02007096">
    <property type="protein sequence ID" value="KAK3275649.1"/>
    <property type="molecule type" value="Genomic_DNA"/>
</dbReference>
<evidence type="ECO:0000256" key="1">
    <source>
        <dbReference type="SAM" id="Phobius"/>
    </source>
</evidence>
<dbReference type="InterPro" id="IPR006342">
    <property type="entry name" value="FkbM_mtfrase"/>
</dbReference>
<sequence length="361" mass="40560">MAVPRRKQRWSVFCLIACVAVTAASIMKYFFFNGRAACLVDEETRLNLAPHETQRHQPFISGSEGGTAENVTEDKAALGSDRKRRQFPWPDIPIPDTCRYVYVDCGCNLGVNVRKVFEPHLYPGAPLAVAFNKIFGHPNQRVLPEWGLCVFAFEPNPVHTQRLQEIEVAYRRKGWQVFIHARTAVGVNDSLTKIYRDKDERQGDVFFDPKLPHPLSHSSSTVRDHGLGGTAVRQVDLVDFLLRLSARHIPTPPSISDHEDVAPPAVILKIDIEGSEHNIMPKLLLSGALCTLNSLYIEWHKPRQGDKVPTVANLDQVLPQLLQAHRRCPVRYFPHDDETYGSDVNVSVVDSLKAKTLNALP</sequence>
<dbReference type="Gene3D" id="3.40.50.150">
    <property type="entry name" value="Vaccinia Virus protein VP39"/>
    <property type="match status" value="1"/>
</dbReference>
<reference evidence="3 4" key="1">
    <citation type="journal article" date="2015" name="Genome Biol. Evol.">
        <title>Comparative Genomics of a Bacterivorous Green Alga Reveals Evolutionary Causalities and Consequences of Phago-Mixotrophic Mode of Nutrition.</title>
        <authorList>
            <person name="Burns J.A."/>
            <person name="Paasch A."/>
            <person name="Narechania A."/>
            <person name="Kim E."/>
        </authorList>
    </citation>
    <scope>NUCLEOTIDE SEQUENCE [LARGE SCALE GENOMIC DNA]</scope>
    <source>
        <strain evidence="3 4">PLY_AMNH</strain>
    </source>
</reference>
<dbReference type="Pfam" id="PF05050">
    <property type="entry name" value="Methyltransf_21"/>
    <property type="match status" value="1"/>
</dbReference>
<dbReference type="Proteomes" id="UP001190700">
    <property type="component" value="Unassembled WGS sequence"/>
</dbReference>
<feature type="domain" description="Methyltransferase FkbM" evidence="2">
    <location>
        <begin position="146"/>
        <end position="318"/>
    </location>
</feature>
<evidence type="ECO:0000313" key="3">
    <source>
        <dbReference type="EMBL" id="KAK3275649.1"/>
    </source>
</evidence>
<evidence type="ECO:0000259" key="2">
    <source>
        <dbReference type="Pfam" id="PF05050"/>
    </source>
</evidence>
<comment type="caution">
    <text evidence="3">The sequence shown here is derived from an EMBL/GenBank/DDBJ whole genome shotgun (WGS) entry which is preliminary data.</text>
</comment>
<proteinExistence type="predicted"/>
<keyword evidence="1" id="KW-0472">Membrane</keyword>
<feature type="transmembrane region" description="Helical" evidence="1">
    <location>
        <begin position="12"/>
        <end position="32"/>
    </location>
</feature>